<dbReference type="InterPro" id="IPR044730">
    <property type="entry name" value="RNase_H-like_dom_plant"/>
</dbReference>
<dbReference type="InterPro" id="IPR002156">
    <property type="entry name" value="RNaseH_domain"/>
</dbReference>
<gene>
    <name evidence="2" type="ORF">CJ030_MR4G001421</name>
</gene>
<dbReference type="Gene3D" id="3.30.420.10">
    <property type="entry name" value="Ribonuclease H-like superfamily/Ribonuclease H"/>
    <property type="match status" value="1"/>
</dbReference>
<dbReference type="AlphaFoldDB" id="A0A6A1VR44"/>
<dbReference type="InterPro" id="IPR036397">
    <property type="entry name" value="RNaseH_sf"/>
</dbReference>
<evidence type="ECO:0000313" key="2">
    <source>
        <dbReference type="EMBL" id="KAB1215135.1"/>
    </source>
</evidence>
<sequence>MAMDPLVGEALTAVRALEIALSSRWDRVFFETDSKLLSEDVNSEDQPLCWKTVAEVLALRREFRMQPDWSFCWIPRKLNQ</sequence>
<organism evidence="2 3">
    <name type="scientific">Morella rubra</name>
    <name type="common">Chinese bayberry</name>
    <dbReference type="NCBI Taxonomy" id="262757"/>
    <lineage>
        <taxon>Eukaryota</taxon>
        <taxon>Viridiplantae</taxon>
        <taxon>Streptophyta</taxon>
        <taxon>Embryophyta</taxon>
        <taxon>Tracheophyta</taxon>
        <taxon>Spermatophyta</taxon>
        <taxon>Magnoliopsida</taxon>
        <taxon>eudicotyledons</taxon>
        <taxon>Gunneridae</taxon>
        <taxon>Pentapetalae</taxon>
        <taxon>rosids</taxon>
        <taxon>fabids</taxon>
        <taxon>Fagales</taxon>
        <taxon>Myricaceae</taxon>
        <taxon>Morella</taxon>
    </lineage>
</organism>
<evidence type="ECO:0000259" key="1">
    <source>
        <dbReference type="Pfam" id="PF13456"/>
    </source>
</evidence>
<keyword evidence="3" id="KW-1185">Reference proteome</keyword>
<feature type="domain" description="RNase H type-1" evidence="1">
    <location>
        <begin position="3"/>
        <end position="80"/>
    </location>
</feature>
<proteinExistence type="predicted"/>
<name>A0A6A1VR44_9ROSI</name>
<dbReference type="GO" id="GO:0004523">
    <property type="term" value="F:RNA-DNA hybrid ribonuclease activity"/>
    <property type="evidence" value="ECO:0007669"/>
    <property type="project" value="InterPro"/>
</dbReference>
<dbReference type="EMBL" id="RXIC02000022">
    <property type="protein sequence ID" value="KAB1215135.1"/>
    <property type="molecule type" value="Genomic_DNA"/>
</dbReference>
<dbReference type="CDD" id="cd06222">
    <property type="entry name" value="RNase_H_like"/>
    <property type="match status" value="1"/>
</dbReference>
<dbReference type="OrthoDB" id="1906820at2759"/>
<protein>
    <recommendedName>
        <fullName evidence="1">RNase H type-1 domain-containing protein</fullName>
    </recommendedName>
</protein>
<dbReference type="Proteomes" id="UP000516437">
    <property type="component" value="Chromosome 4"/>
</dbReference>
<dbReference type="GO" id="GO:0003676">
    <property type="term" value="F:nucleic acid binding"/>
    <property type="evidence" value="ECO:0007669"/>
    <property type="project" value="InterPro"/>
</dbReference>
<evidence type="ECO:0000313" key="3">
    <source>
        <dbReference type="Proteomes" id="UP000516437"/>
    </source>
</evidence>
<reference evidence="2 3" key="1">
    <citation type="journal article" date="2019" name="Plant Biotechnol. J.">
        <title>The red bayberry genome and genetic basis of sex determination.</title>
        <authorList>
            <person name="Jia H.M."/>
            <person name="Jia H.J."/>
            <person name="Cai Q.L."/>
            <person name="Wang Y."/>
            <person name="Zhao H.B."/>
            <person name="Yang W.F."/>
            <person name="Wang G.Y."/>
            <person name="Li Y.H."/>
            <person name="Zhan D.L."/>
            <person name="Shen Y.T."/>
            <person name="Niu Q.F."/>
            <person name="Chang L."/>
            <person name="Qiu J."/>
            <person name="Zhao L."/>
            <person name="Xie H.B."/>
            <person name="Fu W.Y."/>
            <person name="Jin J."/>
            <person name="Li X.W."/>
            <person name="Jiao Y."/>
            <person name="Zhou C.C."/>
            <person name="Tu T."/>
            <person name="Chai C.Y."/>
            <person name="Gao J.L."/>
            <person name="Fan L.J."/>
            <person name="van de Weg E."/>
            <person name="Wang J.Y."/>
            <person name="Gao Z.S."/>
        </authorList>
    </citation>
    <scope>NUCLEOTIDE SEQUENCE [LARGE SCALE GENOMIC DNA]</scope>
    <source>
        <tissue evidence="2">Leaves</tissue>
    </source>
</reference>
<dbReference type="Pfam" id="PF13456">
    <property type="entry name" value="RVT_3"/>
    <property type="match status" value="1"/>
</dbReference>
<comment type="caution">
    <text evidence="2">The sequence shown here is derived from an EMBL/GenBank/DDBJ whole genome shotgun (WGS) entry which is preliminary data.</text>
</comment>
<accession>A0A6A1VR44</accession>